<dbReference type="AlphaFoldDB" id="A0A0G0RH25"/>
<dbReference type="EMBL" id="LBWR01000001">
    <property type="protein sequence ID" value="KKR12977.1"/>
    <property type="molecule type" value="Genomic_DNA"/>
</dbReference>
<proteinExistence type="predicted"/>
<evidence type="ECO:0000313" key="1">
    <source>
        <dbReference type="EMBL" id="KKR12977.1"/>
    </source>
</evidence>
<gene>
    <name evidence="1" type="ORF">UT41_C0001G0521</name>
</gene>
<dbReference type="Gene3D" id="3.90.226.10">
    <property type="entry name" value="2-enoyl-CoA Hydratase, Chain A, domain 1"/>
    <property type="match status" value="1"/>
</dbReference>
<accession>A0A0G0RH25</accession>
<organism evidence="1 2">
    <name type="scientific">Candidatus Wolfebacteria bacterium GW2011_GWC2_39_22</name>
    <dbReference type="NCBI Taxonomy" id="1619013"/>
    <lineage>
        <taxon>Bacteria</taxon>
        <taxon>Candidatus Wolfeibacteriota</taxon>
    </lineage>
</organism>
<evidence type="ECO:0000313" key="2">
    <source>
        <dbReference type="Proteomes" id="UP000034665"/>
    </source>
</evidence>
<reference evidence="1 2" key="1">
    <citation type="journal article" date="2015" name="Nature">
        <title>rRNA introns, odd ribosomes, and small enigmatic genomes across a large radiation of phyla.</title>
        <authorList>
            <person name="Brown C.T."/>
            <person name="Hug L.A."/>
            <person name="Thomas B.C."/>
            <person name="Sharon I."/>
            <person name="Castelle C.J."/>
            <person name="Singh A."/>
            <person name="Wilkins M.J."/>
            <person name="Williams K.H."/>
            <person name="Banfield J.F."/>
        </authorList>
    </citation>
    <scope>NUCLEOTIDE SEQUENCE [LARGE SCALE GENOMIC DNA]</scope>
</reference>
<dbReference type="SUPFAM" id="SSF52096">
    <property type="entry name" value="ClpP/crotonase"/>
    <property type="match status" value="1"/>
</dbReference>
<protein>
    <recommendedName>
        <fullName evidence="3">ATP-dependent Clp protease proteolytic subunit</fullName>
    </recommendedName>
</protein>
<evidence type="ECO:0008006" key="3">
    <source>
        <dbReference type="Google" id="ProtNLM"/>
    </source>
</evidence>
<dbReference type="Proteomes" id="UP000034665">
    <property type="component" value="Unassembled WGS sequence"/>
</dbReference>
<dbReference type="STRING" id="1619013.UT41_C0001G0521"/>
<sequence length="253" mass="27642">MNGTVRRTGNHIEFLGEVNEKMAMCLLDAICKALNEGVDKIIVSICSGGGDGWIAFQLYARIWKMMRANARQDGKAVPLWTCAVGEVSSAGIVLFMAGDHRCMSQSAELKFHEGVVSMGPKGQNVPAQAIKDSLAAISKQEHCLCADVNVRILMRGLLGTSRRRKRLWNPYTRELAAISRQIIKGVHCCEKSPAVIKLLKGMTDDAERRGYIYAGIIARRSGLAVKDVNALMRQSERIDGAQACALGLAHECI</sequence>
<comment type="caution">
    <text evidence="1">The sequence shown here is derived from an EMBL/GenBank/DDBJ whole genome shotgun (WGS) entry which is preliminary data.</text>
</comment>
<name>A0A0G0RH25_9BACT</name>
<dbReference type="InterPro" id="IPR029045">
    <property type="entry name" value="ClpP/crotonase-like_dom_sf"/>
</dbReference>